<dbReference type="Pfam" id="PF01551">
    <property type="entry name" value="Peptidase_M23"/>
    <property type="match status" value="1"/>
</dbReference>
<sequence length="281" mass="32008">MLKFCILLLTILLLQGCSSSSTNKTLLTITTQQLQKDHKLNHGTLIIQYNLAALSKNNCIYAKDFGLIINNSQYNKVFLQKFKASCAENINNQAMIRSTKIKNLLLKLNCKYKFLSQEELRFVQKASNKNSSHNINELAQLDKLTATIPIMLPQYNKVKITSHYGVRKHPRKKQKKFHCGTDLKGYSSSPIYASADGIITTIRRERAYGNLIEIKHSNKFITKYAHLRKIHVKEGDMVIKGQMIGLQGNSGNSTGEHLHFEIWLNNKHVNPFDFVSHACNC</sequence>
<dbReference type="InterPro" id="IPR050570">
    <property type="entry name" value="Cell_wall_metabolism_enzyme"/>
</dbReference>
<dbReference type="InterPro" id="IPR011055">
    <property type="entry name" value="Dup_hybrid_motif"/>
</dbReference>
<name>A0AAT9G7C4_9RICK</name>
<proteinExistence type="predicted"/>
<keyword evidence="1" id="KW-0732">Signal</keyword>
<feature type="domain" description="M23ase beta-sheet core" evidence="2">
    <location>
        <begin position="177"/>
        <end position="271"/>
    </location>
</feature>
<accession>A0AAT9G7C4</accession>
<dbReference type="Gene3D" id="2.70.70.10">
    <property type="entry name" value="Glucose Permease (Domain IIA)"/>
    <property type="match status" value="1"/>
</dbReference>
<dbReference type="AlphaFoldDB" id="A0AAT9G7C4"/>
<dbReference type="PROSITE" id="PS51257">
    <property type="entry name" value="PROKAR_LIPOPROTEIN"/>
    <property type="match status" value="1"/>
</dbReference>
<feature type="signal peptide" evidence="1">
    <location>
        <begin position="1"/>
        <end position="20"/>
    </location>
</feature>
<protein>
    <recommendedName>
        <fullName evidence="2">M23ase beta-sheet core domain-containing protein</fullName>
    </recommendedName>
</protein>
<dbReference type="EMBL" id="AP029170">
    <property type="protein sequence ID" value="BFD45711.1"/>
    <property type="molecule type" value="Genomic_DNA"/>
</dbReference>
<evidence type="ECO:0000256" key="1">
    <source>
        <dbReference type="SAM" id="SignalP"/>
    </source>
</evidence>
<dbReference type="GO" id="GO:0004222">
    <property type="term" value="F:metalloendopeptidase activity"/>
    <property type="evidence" value="ECO:0007669"/>
    <property type="project" value="TreeGrafter"/>
</dbReference>
<evidence type="ECO:0000259" key="2">
    <source>
        <dbReference type="Pfam" id="PF01551"/>
    </source>
</evidence>
<dbReference type="CDD" id="cd12797">
    <property type="entry name" value="M23_peptidase"/>
    <property type="match status" value="1"/>
</dbReference>
<dbReference type="PANTHER" id="PTHR21666:SF270">
    <property type="entry name" value="MUREIN HYDROLASE ACTIVATOR ENVC"/>
    <property type="match status" value="1"/>
</dbReference>
<feature type="chain" id="PRO_5043703420" description="M23ase beta-sheet core domain-containing protein" evidence="1">
    <location>
        <begin position="21"/>
        <end position="281"/>
    </location>
</feature>
<gene>
    <name evidence="3" type="ORF">DMENIID0002_03570</name>
</gene>
<dbReference type="PANTHER" id="PTHR21666">
    <property type="entry name" value="PEPTIDASE-RELATED"/>
    <property type="match status" value="1"/>
</dbReference>
<reference evidence="3" key="1">
    <citation type="submission" date="2024-01" db="EMBL/GenBank/DDBJ databases">
        <title>Sequencing the genomes of a sandfly, Sergentomyia squamirostris, and its two endosymbionts.</title>
        <authorList>
            <person name="Itokawa K."/>
            <person name="Sanjoba C."/>
        </authorList>
    </citation>
    <scope>NUCLEOTIDE SEQUENCE</scope>
    <source>
        <strain evidence="3">RiSSQ</strain>
    </source>
</reference>
<dbReference type="SUPFAM" id="SSF51261">
    <property type="entry name" value="Duplicated hybrid motif"/>
    <property type="match status" value="1"/>
</dbReference>
<dbReference type="InterPro" id="IPR016047">
    <property type="entry name" value="M23ase_b-sheet_dom"/>
</dbReference>
<evidence type="ECO:0000313" key="3">
    <source>
        <dbReference type="EMBL" id="BFD45711.1"/>
    </source>
</evidence>
<organism evidence="3">
    <name type="scientific">Candidatus Tisiphia endosymbiont of Sergentomyia squamirostris</name>
    <dbReference type="NCBI Taxonomy" id="3113639"/>
    <lineage>
        <taxon>Bacteria</taxon>
        <taxon>Pseudomonadati</taxon>
        <taxon>Pseudomonadota</taxon>
        <taxon>Alphaproteobacteria</taxon>
        <taxon>Rickettsiales</taxon>
        <taxon>Rickettsiaceae</taxon>
        <taxon>Rickettsieae</taxon>
        <taxon>Candidatus Tisiphia</taxon>
    </lineage>
</organism>